<sequence>MTLDDESIVNEDVVLWISEKFLHIPCAEDVPMTISVKRGFTLKPFNYFDSTPVFDLPAFYSDSVDPYDYQQCPEEK</sequence>
<protein>
    <recommendedName>
        <fullName evidence="5">Amine oxidase</fullName>
        <ecNumber evidence="5">1.4.3.-</ecNumber>
    </recommendedName>
</protein>
<evidence type="ECO:0000313" key="8">
    <source>
        <dbReference type="Proteomes" id="UP000828390"/>
    </source>
</evidence>
<dbReference type="GO" id="GO:0048038">
    <property type="term" value="F:quinone binding"/>
    <property type="evidence" value="ECO:0007669"/>
    <property type="project" value="InterPro"/>
</dbReference>
<comment type="caution">
    <text evidence="7">The sequence shown here is derived from an EMBL/GenBank/DDBJ whole genome shotgun (WGS) entry which is preliminary data.</text>
</comment>
<comment type="similarity">
    <text evidence="5">Belongs to the copper/topaquinone oxidase family.</text>
</comment>
<dbReference type="GO" id="GO:0005769">
    <property type="term" value="C:early endosome"/>
    <property type="evidence" value="ECO:0007669"/>
    <property type="project" value="TreeGrafter"/>
</dbReference>
<dbReference type="SUPFAM" id="SSF49998">
    <property type="entry name" value="Amine oxidase catalytic domain"/>
    <property type="match status" value="1"/>
</dbReference>
<evidence type="ECO:0000256" key="3">
    <source>
        <dbReference type="ARBA" id="ARBA00023157"/>
    </source>
</evidence>
<dbReference type="EC" id="1.4.3.-" evidence="5"/>
<reference evidence="7" key="1">
    <citation type="journal article" date="2019" name="bioRxiv">
        <title>The Genome of the Zebra Mussel, Dreissena polymorpha: A Resource for Invasive Species Research.</title>
        <authorList>
            <person name="McCartney M.A."/>
            <person name="Auch B."/>
            <person name="Kono T."/>
            <person name="Mallez S."/>
            <person name="Zhang Y."/>
            <person name="Obille A."/>
            <person name="Becker A."/>
            <person name="Abrahante J.E."/>
            <person name="Garbe J."/>
            <person name="Badalamenti J.P."/>
            <person name="Herman A."/>
            <person name="Mangelson H."/>
            <person name="Liachko I."/>
            <person name="Sullivan S."/>
            <person name="Sone E.D."/>
            <person name="Koren S."/>
            <person name="Silverstein K.A.T."/>
            <person name="Beckman K.B."/>
            <person name="Gohl D.M."/>
        </authorList>
    </citation>
    <scope>NUCLEOTIDE SEQUENCE</scope>
    <source>
        <strain evidence="7">Duluth1</strain>
        <tissue evidence="7">Whole animal</tissue>
    </source>
</reference>
<accession>A0A9D4MDK7</accession>
<evidence type="ECO:0000313" key="7">
    <source>
        <dbReference type="EMBL" id="KAH3873522.1"/>
    </source>
</evidence>
<evidence type="ECO:0000256" key="2">
    <source>
        <dbReference type="ARBA" id="ARBA00022837"/>
    </source>
</evidence>
<keyword evidence="5" id="KW-0479">Metal-binding</keyword>
<comment type="cofactor">
    <cofactor evidence="1">
        <name>Ca(2+)</name>
        <dbReference type="ChEBI" id="CHEBI:29108"/>
    </cofactor>
</comment>
<keyword evidence="5" id="KW-0801">TPQ</keyword>
<dbReference type="GO" id="GO:0005507">
    <property type="term" value="F:copper ion binding"/>
    <property type="evidence" value="ECO:0007669"/>
    <property type="project" value="InterPro"/>
</dbReference>
<name>A0A9D4MDK7_DREPO</name>
<dbReference type="InterPro" id="IPR015798">
    <property type="entry name" value="Cu_amine_oxidase_C"/>
</dbReference>
<keyword evidence="2" id="KW-0106">Calcium</keyword>
<dbReference type="GO" id="GO:0005886">
    <property type="term" value="C:plasma membrane"/>
    <property type="evidence" value="ECO:0007669"/>
    <property type="project" value="TreeGrafter"/>
</dbReference>
<comment type="PTM">
    <text evidence="5">Topaquinone (TPQ) is generated by copper-dependent autoxidation of a specific tyrosyl residue.</text>
</comment>
<dbReference type="Proteomes" id="UP000828390">
    <property type="component" value="Unassembled WGS sequence"/>
</dbReference>
<dbReference type="AlphaFoldDB" id="A0A9D4MDK7"/>
<evidence type="ECO:0000256" key="5">
    <source>
        <dbReference type="RuleBase" id="RU000672"/>
    </source>
</evidence>
<dbReference type="GO" id="GO:0046677">
    <property type="term" value="P:response to antibiotic"/>
    <property type="evidence" value="ECO:0007669"/>
    <property type="project" value="TreeGrafter"/>
</dbReference>
<keyword evidence="8" id="KW-1185">Reference proteome</keyword>
<dbReference type="PANTHER" id="PTHR10638:SF23">
    <property type="entry name" value="MEMBRANE PRIMARY AMINE OXIDASE"/>
    <property type="match status" value="1"/>
</dbReference>
<organism evidence="7 8">
    <name type="scientific">Dreissena polymorpha</name>
    <name type="common">Zebra mussel</name>
    <name type="synonym">Mytilus polymorpha</name>
    <dbReference type="NCBI Taxonomy" id="45954"/>
    <lineage>
        <taxon>Eukaryota</taxon>
        <taxon>Metazoa</taxon>
        <taxon>Spiralia</taxon>
        <taxon>Lophotrochozoa</taxon>
        <taxon>Mollusca</taxon>
        <taxon>Bivalvia</taxon>
        <taxon>Autobranchia</taxon>
        <taxon>Heteroconchia</taxon>
        <taxon>Euheterodonta</taxon>
        <taxon>Imparidentia</taxon>
        <taxon>Neoheterodontei</taxon>
        <taxon>Myida</taxon>
        <taxon>Dreissenoidea</taxon>
        <taxon>Dreissenidae</taxon>
        <taxon>Dreissena</taxon>
    </lineage>
</organism>
<dbReference type="GO" id="GO:0005783">
    <property type="term" value="C:endoplasmic reticulum"/>
    <property type="evidence" value="ECO:0007669"/>
    <property type="project" value="TreeGrafter"/>
</dbReference>
<reference evidence="7" key="2">
    <citation type="submission" date="2020-11" db="EMBL/GenBank/DDBJ databases">
        <authorList>
            <person name="McCartney M.A."/>
            <person name="Auch B."/>
            <person name="Kono T."/>
            <person name="Mallez S."/>
            <person name="Becker A."/>
            <person name="Gohl D.M."/>
            <person name="Silverstein K.A.T."/>
            <person name="Koren S."/>
            <person name="Bechman K.B."/>
            <person name="Herman A."/>
            <person name="Abrahante J.E."/>
            <person name="Garbe J."/>
        </authorList>
    </citation>
    <scope>NUCLEOTIDE SEQUENCE</scope>
    <source>
        <strain evidence="7">Duluth1</strain>
        <tissue evidence="7">Whole animal</tissue>
    </source>
</reference>
<evidence type="ECO:0000256" key="4">
    <source>
        <dbReference type="ARBA" id="ARBA00023180"/>
    </source>
</evidence>
<dbReference type="GO" id="GO:0009308">
    <property type="term" value="P:amine metabolic process"/>
    <property type="evidence" value="ECO:0007669"/>
    <property type="project" value="UniProtKB-UniRule"/>
</dbReference>
<dbReference type="GO" id="GO:0008131">
    <property type="term" value="F:primary methylamine oxidase activity"/>
    <property type="evidence" value="ECO:0007669"/>
    <property type="project" value="InterPro"/>
</dbReference>
<feature type="domain" description="Copper amine oxidase catalytic" evidence="6">
    <location>
        <begin position="3"/>
        <end position="53"/>
    </location>
</feature>
<proteinExistence type="inferred from homology"/>
<keyword evidence="3" id="KW-1015">Disulfide bond</keyword>
<dbReference type="InterPro" id="IPR036460">
    <property type="entry name" value="Cu_amine_oxidase_C_sf"/>
</dbReference>
<keyword evidence="5" id="KW-0186">Copper</keyword>
<evidence type="ECO:0000259" key="6">
    <source>
        <dbReference type="Pfam" id="PF01179"/>
    </source>
</evidence>
<dbReference type="GO" id="GO:0005794">
    <property type="term" value="C:Golgi apparatus"/>
    <property type="evidence" value="ECO:0007669"/>
    <property type="project" value="TreeGrafter"/>
</dbReference>
<dbReference type="InterPro" id="IPR000269">
    <property type="entry name" value="Cu_amine_oxidase"/>
</dbReference>
<dbReference type="PANTHER" id="PTHR10638">
    <property type="entry name" value="COPPER AMINE OXIDASE"/>
    <property type="match status" value="1"/>
</dbReference>
<dbReference type="Pfam" id="PF01179">
    <property type="entry name" value="Cu_amine_oxid"/>
    <property type="match status" value="1"/>
</dbReference>
<dbReference type="EMBL" id="JAIWYP010000002">
    <property type="protein sequence ID" value="KAH3873522.1"/>
    <property type="molecule type" value="Genomic_DNA"/>
</dbReference>
<keyword evidence="5" id="KW-0560">Oxidoreductase</keyword>
<dbReference type="Gene3D" id="2.70.98.20">
    <property type="entry name" value="Copper amine oxidase, catalytic domain"/>
    <property type="match status" value="1"/>
</dbReference>
<keyword evidence="4" id="KW-0325">Glycoprotein</keyword>
<comment type="cofactor">
    <cofactor evidence="5">
        <name>Cu cation</name>
        <dbReference type="ChEBI" id="CHEBI:23378"/>
    </cofactor>
    <text evidence="5">Contains 1 topaquinone per subunit.</text>
</comment>
<evidence type="ECO:0000256" key="1">
    <source>
        <dbReference type="ARBA" id="ARBA00001913"/>
    </source>
</evidence>
<gene>
    <name evidence="7" type="ORF">DPMN_036759</name>
</gene>